<name>A0A060BJP5_9CELL</name>
<organism evidence="1">
    <name type="scientific">uncultured Cellulomonas sp</name>
    <dbReference type="NCBI Taxonomy" id="189682"/>
    <lineage>
        <taxon>Bacteria</taxon>
        <taxon>Bacillati</taxon>
        <taxon>Actinomycetota</taxon>
        <taxon>Actinomycetes</taxon>
        <taxon>Micrococcales</taxon>
        <taxon>Cellulomonadaceae</taxon>
        <taxon>Cellulomonas</taxon>
        <taxon>environmental samples</taxon>
    </lineage>
</organism>
<feature type="non-terminal residue" evidence="1">
    <location>
        <position position="70"/>
    </location>
</feature>
<dbReference type="EMBL" id="KF117100">
    <property type="protein sequence ID" value="AIA84353.1"/>
    <property type="molecule type" value="Genomic_DNA"/>
</dbReference>
<evidence type="ECO:0000313" key="1">
    <source>
        <dbReference type="EMBL" id="AIA84353.1"/>
    </source>
</evidence>
<accession>A0A060BJP5</accession>
<reference evidence="1" key="1">
    <citation type="journal article" date="2013" name="Environ. Microbiol.">
        <title>Seasonally variable intestinal metagenomes of the red palm weevil (Rhynchophorus ferrugineus).</title>
        <authorList>
            <person name="Jia S."/>
            <person name="Zhang X."/>
            <person name="Zhang G."/>
            <person name="Yin A."/>
            <person name="Zhang S."/>
            <person name="Li F."/>
            <person name="Wang L."/>
            <person name="Zhao D."/>
            <person name="Yun Q."/>
            <person name="Tala"/>
            <person name="Wang J."/>
            <person name="Sun G."/>
            <person name="Baabdullah M."/>
            <person name="Yu X."/>
            <person name="Hu S."/>
            <person name="Al-Mssallem I.S."/>
            <person name="Yu J."/>
        </authorList>
    </citation>
    <scope>NUCLEOTIDE SEQUENCE</scope>
</reference>
<feature type="non-terminal residue" evidence="1">
    <location>
        <position position="1"/>
    </location>
</feature>
<sequence length="70" mass="7761">YIDDIVAKDANGLYTGYLKKIITSVGSTWQNIWVHSWDTVWGGPSRCSRRPRSGCQRRAECRLSGTTGAG</sequence>
<proteinExistence type="predicted"/>
<dbReference type="AlphaFoldDB" id="A0A060BJP5"/>
<protein>
    <submittedName>
        <fullName evidence="1">CAZy families CBM3|CBM2|GH9 protein</fullName>
    </submittedName>
</protein>